<dbReference type="EMBL" id="KZ451982">
    <property type="protein sequence ID" value="PKA54461.1"/>
    <property type="molecule type" value="Genomic_DNA"/>
</dbReference>
<dbReference type="Proteomes" id="UP000236161">
    <property type="component" value="Unassembled WGS sequence"/>
</dbReference>
<name>A0A2I0AFZ3_9ASPA</name>
<keyword evidence="2" id="KW-1185">Reference proteome</keyword>
<reference evidence="1 2" key="1">
    <citation type="journal article" date="2017" name="Nature">
        <title>The Apostasia genome and the evolution of orchids.</title>
        <authorList>
            <person name="Zhang G.Q."/>
            <person name="Liu K.W."/>
            <person name="Li Z."/>
            <person name="Lohaus R."/>
            <person name="Hsiao Y.Y."/>
            <person name="Niu S.C."/>
            <person name="Wang J.Y."/>
            <person name="Lin Y.C."/>
            <person name="Xu Q."/>
            <person name="Chen L.J."/>
            <person name="Yoshida K."/>
            <person name="Fujiwara S."/>
            <person name="Wang Z.W."/>
            <person name="Zhang Y.Q."/>
            <person name="Mitsuda N."/>
            <person name="Wang M."/>
            <person name="Liu G.H."/>
            <person name="Pecoraro L."/>
            <person name="Huang H.X."/>
            <person name="Xiao X.J."/>
            <person name="Lin M."/>
            <person name="Wu X.Y."/>
            <person name="Wu W.L."/>
            <person name="Chen Y.Y."/>
            <person name="Chang S.B."/>
            <person name="Sakamoto S."/>
            <person name="Ohme-Takagi M."/>
            <person name="Yagi M."/>
            <person name="Zeng S.J."/>
            <person name="Shen C.Y."/>
            <person name="Yeh C.M."/>
            <person name="Luo Y.B."/>
            <person name="Tsai W.C."/>
            <person name="Van de Peer Y."/>
            <person name="Liu Z.J."/>
        </authorList>
    </citation>
    <scope>NUCLEOTIDE SEQUENCE [LARGE SCALE GENOMIC DNA]</scope>
    <source>
        <strain evidence="2">cv. Shenzhen</strain>
        <tissue evidence="1">Stem</tissue>
    </source>
</reference>
<dbReference type="AlphaFoldDB" id="A0A2I0AFZ3"/>
<gene>
    <name evidence="1" type="ORF">AXF42_Ash000294</name>
</gene>
<evidence type="ECO:0000313" key="2">
    <source>
        <dbReference type="Proteomes" id="UP000236161"/>
    </source>
</evidence>
<organism evidence="1 2">
    <name type="scientific">Apostasia shenzhenica</name>
    <dbReference type="NCBI Taxonomy" id="1088818"/>
    <lineage>
        <taxon>Eukaryota</taxon>
        <taxon>Viridiplantae</taxon>
        <taxon>Streptophyta</taxon>
        <taxon>Embryophyta</taxon>
        <taxon>Tracheophyta</taxon>
        <taxon>Spermatophyta</taxon>
        <taxon>Magnoliopsida</taxon>
        <taxon>Liliopsida</taxon>
        <taxon>Asparagales</taxon>
        <taxon>Orchidaceae</taxon>
        <taxon>Apostasioideae</taxon>
        <taxon>Apostasia</taxon>
    </lineage>
</organism>
<accession>A0A2I0AFZ3</accession>
<proteinExistence type="predicted"/>
<evidence type="ECO:0000313" key="1">
    <source>
        <dbReference type="EMBL" id="PKA54461.1"/>
    </source>
</evidence>
<sequence>MNSLVDELAKEEKGDAQEILAPTYDDHEVFDVYPNLKSRMCWPRDFPRGG</sequence>
<protein>
    <submittedName>
        <fullName evidence="1">Uncharacterized protein</fullName>
    </submittedName>
</protein>